<dbReference type="GO" id="GO:0048015">
    <property type="term" value="P:phosphatidylinositol-mediated signaling"/>
    <property type="evidence" value="ECO:0007669"/>
    <property type="project" value="TreeGrafter"/>
</dbReference>
<dbReference type="InterPro" id="IPR001192">
    <property type="entry name" value="PI-PLC_fam"/>
</dbReference>
<dbReference type="SMART" id="SM00149">
    <property type="entry name" value="PLCYc"/>
    <property type="match status" value="1"/>
</dbReference>
<dbReference type="EMBL" id="MN740658">
    <property type="protein sequence ID" value="QHU06587.1"/>
    <property type="molecule type" value="Genomic_DNA"/>
</dbReference>
<dbReference type="GO" id="GO:0004435">
    <property type="term" value="F:phosphatidylinositol-4,5-bisphosphate phospholipase C activity"/>
    <property type="evidence" value="ECO:0007669"/>
    <property type="project" value="InterPro"/>
</dbReference>
<keyword evidence="1" id="KW-0472">Membrane</keyword>
<dbReference type="InterPro" id="IPR001711">
    <property type="entry name" value="PLipase_C_Pinositol-sp_Y"/>
</dbReference>
<reference evidence="3" key="1">
    <citation type="journal article" date="2020" name="Nature">
        <title>Giant virus diversity and host interactions through global metagenomics.</title>
        <authorList>
            <person name="Schulz F."/>
            <person name="Roux S."/>
            <person name="Paez-Espino D."/>
            <person name="Jungbluth S."/>
            <person name="Walsh D.A."/>
            <person name="Denef V.J."/>
            <person name="McMahon K.D."/>
            <person name="Konstantinidis K.T."/>
            <person name="Eloe-Fadrosh E.A."/>
            <person name="Kyrpides N.C."/>
            <person name="Woyke T."/>
        </authorList>
    </citation>
    <scope>NUCLEOTIDE SEQUENCE</scope>
    <source>
        <strain evidence="3">GVMAG-S-1035315-10</strain>
    </source>
</reference>
<dbReference type="AlphaFoldDB" id="A0A6C0JQ93"/>
<evidence type="ECO:0000313" key="3">
    <source>
        <dbReference type="EMBL" id="QHU06587.1"/>
    </source>
</evidence>
<keyword evidence="1" id="KW-1133">Transmembrane helix</keyword>
<dbReference type="GO" id="GO:0051209">
    <property type="term" value="P:release of sequestered calcium ion into cytosol"/>
    <property type="evidence" value="ECO:0007669"/>
    <property type="project" value="TreeGrafter"/>
</dbReference>
<dbReference type="PANTHER" id="PTHR10336">
    <property type="entry name" value="PHOSPHOINOSITIDE-SPECIFIC PHOSPHOLIPASE C FAMILY PROTEIN"/>
    <property type="match status" value="1"/>
</dbReference>
<dbReference type="InterPro" id="IPR017946">
    <property type="entry name" value="PLC-like_Pdiesterase_TIM-brl"/>
</dbReference>
<name>A0A6C0JQ93_9ZZZZ</name>
<protein>
    <recommendedName>
        <fullName evidence="2">PI-PLC Y-box domain-containing protein</fullName>
    </recommendedName>
</protein>
<dbReference type="SUPFAM" id="SSF51695">
    <property type="entry name" value="PLC-like phosphodiesterases"/>
    <property type="match status" value="1"/>
</dbReference>
<dbReference type="PANTHER" id="PTHR10336:SF196">
    <property type="entry name" value="PHOSPHOINOSITIDE PHOSPHOLIPASE C"/>
    <property type="match status" value="1"/>
</dbReference>
<dbReference type="Pfam" id="PF00387">
    <property type="entry name" value="PI-PLC-Y"/>
    <property type="match status" value="1"/>
</dbReference>
<evidence type="ECO:0000256" key="1">
    <source>
        <dbReference type="SAM" id="Phobius"/>
    </source>
</evidence>
<organism evidence="3">
    <name type="scientific">viral metagenome</name>
    <dbReference type="NCBI Taxonomy" id="1070528"/>
    <lineage>
        <taxon>unclassified sequences</taxon>
        <taxon>metagenomes</taxon>
        <taxon>organismal metagenomes</taxon>
    </lineage>
</organism>
<dbReference type="PROSITE" id="PS50008">
    <property type="entry name" value="PIPLC_Y_DOMAIN"/>
    <property type="match status" value="1"/>
</dbReference>
<dbReference type="PROSITE" id="PS50007">
    <property type="entry name" value="PIPLC_X_DOMAIN"/>
    <property type="match status" value="1"/>
</dbReference>
<dbReference type="GO" id="GO:0046488">
    <property type="term" value="P:phosphatidylinositol metabolic process"/>
    <property type="evidence" value="ECO:0007669"/>
    <property type="project" value="TreeGrafter"/>
</dbReference>
<dbReference type="InterPro" id="IPR000909">
    <property type="entry name" value="PLipase_C_PInositol-sp_X_dom"/>
</dbReference>
<dbReference type="GO" id="GO:0032228">
    <property type="term" value="P:regulation of synaptic transmission, GABAergic"/>
    <property type="evidence" value="ECO:0007669"/>
    <property type="project" value="TreeGrafter"/>
</dbReference>
<dbReference type="Gene3D" id="3.20.20.190">
    <property type="entry name" value="Phosphatidylinositol (PI) phosphodiesterase"/>
    <property type="match status" value="1"/>
</dbReference>
<dbReference type="GO" id="GO:0007214">
    <property type="term" value="P:gamma-aminobutyric acid signaling pathway"/>
    <property type="evidence" value="ECO:0007669"/>
    <property type="project" value="TreeGrafter"/>
</dbReference>
<keyword evidence="1" id="KW-0812">Transmembrane</keyword>
<evidence type="ECO:0000259" key="2">
    <source>
        <dbReference type="PROSITE" id="PS50008"/>
    </source>
</evidence>
<sequence length="360" mass="40141">MEWIQQNVSPTMQYIILAVLIMCIAYALWVSLTPSGNKAIAKAQPIFKTYSKVTKLAPLGCPQPTNYRLCDFYAASSSYSVFPGADVYDYISEKIIPMAIKAGVRLVELDIYSDVDDKPVVGLKNQKLGTDYAYNTVPFDACCAAIGQNAFNTIASPVSSDPFILSLVFHTEKTKTINAAAEILKTSACRPYMLDSHFSYTRKNLAIEPVCNLQNKLIIVSGGSAVKGTLFEELVNLSWSSSHLRRMTYTQASQPHDQDELIDYNRNNITMVVPDIGNDLVNYNPQILFTFGCQWIMMNYGSIDTMMELYIGEFQENSIVLKPAALRPLKPKKYKKPTMPDPAVSFQPLSHTSPIYTVTV</sequence>
<feature type="domain" description="PI-PLC Y-box" evidence="2">
    <location>
        <begin position="260"/>
        <end position="327"/>
    </location>
</feature>
<dbReference type="Pfam" id="PF00388">
    <property type="entry name" value="PI-PLC-X"/>
    <property type="match status" value="1"/>
</dbReference>
<proteinExistence type="predicted"/>
<feature type="transmembrane region" description="Helical" evidence="1">
    <location>
        <begin position="12"/>
        <end position="32"/>
    </location>
</feature>
<accession>A0A6C0JQ93</accession>